<comment type="pathway">
    <text evidence="3">Amino-acid biosynthesis; L-leucine biosynthesis; L-leucine from 3-methyl-2-oxobutanoate: step 2/4.</text>
</comment>
<keyword evidence="13" id="KW-1185">Reference proteome</keyword>
<dbReference type="GO" id="GO:0003861">
    <property type="term" value="F:3-isopropylmalate dehydratase activity"/>
    <property type="evidence" value="ECO:0007669"/>
    <property type="project" value="UniProtKB-EC"/>
</dbReference>
<keyword evidence="7" id="KW-0432">Leucine biosynthesis</keyword>
<sequence length="202" mass="22024">MKAAIKTITGNVIPMPLNDIDTDIIIPAQHLTQTSRAGYGQHAFARLKKADPEFVLNQPRFASATILVTGDNFGCGSSREHAVWAIQELGIQAVVAPSFADIFSNNAQKNHLPLITVDQSVCAQMVALAHKDNHPVTIDLLTTTLCAGGQQHPFTINPFFQHVLTAGLDELDYLMNHLAAIKRHHQNADQRQCFLQLAGALS</sequence>
<dbReference type="Proteomes" id="UP001595533">
    <property type="component" value="Unassembled WGS sequence"/>
</dbReference>
<evidence type="ECO:0000256" key="7">
    <source>
        <dbReference type="ARBA" id="ARBA00022430"/>
    </source>
</evidence>
<evidence type="ECO:0000313" key="12">
    <source>
        <dbReference type="EMBL" id="MFC3192899.1"/>
    </source>
</evidence>
<evidence type="ECO:0000256" key="1">
    <source>
        <dbReference type="ARBA" id="ARBA00000491"/>
    </source>
</evidence>
<comment type="catalytic activity">
    <reaction evidence="1">
        <text>(2R,3S)-3-isopropylmalate = (2S)-2-isopropylmalate</text>
        <dbReference type="Rhea" id="RHEA:32287"/>
        <dbReference type="ChEBI" id="CHEBI:1178"/>
        <dbReference type="ChEBI" id="CHEBI:35121"/>
        <dbReference type="EC" id="4.2.1.33"/>
    </reaction>
</comment>
<keyword evidence="9 12" id="KW-0456">Lyase</keyword>
<comment type="function">
    <text evidence="2">Catalyzes the isomerization between 2-isopropylmalate and 3-isopropylmalate, via the formation of 2-isopropylmaleate.</text>
</comment>
<dbReference type="InterPro" id="IPR015928">
    <property type="entry name" value="Aconitase/3IPM_dehydase_swvl"/>
</dbReference>
<dbReference type="SUPFAM" id="SSF52016">
    <property type="entry name" value="LeuD/IlvD-like"/>
    <property type="match status" value="1"/>
</dbReference>
<dbReference type="Gene3D" id="3.20.19.10">
    <property type="entry name" value="Aconitase, domain 4"/>
    <property type="match status" value="1"/>
</dbReference>
<dbReference type="Pfam" id="PF00694">
    <property type="entry name" value="Aconitase_C"/>
    <property type="match status" value="1"/>
</dbReference>
<evidence type="ECO:0000256" key="9">
    <source>
        <dbReference type="ARBA" id="ARBA00023239"/>
    </source>
</evidence>
<evidence type="ECO:0000256" key="2">
    <source>
        <dbReference type="ARBA" id="ARBA00002695"/>
    </source>
</evidence>
<evidence type="ECO:0000259" key="11">
    <source>
        <dbReference type="Pfam" id="PF00694"/>
    </source>
</evidence>
<dbReference type="EMBL" id="JBHRTS010000001">
    <property type="protein sequence ID" value="MFC3192899.1"/>
    <property type="molecule type" value="Genomic_DNA"/>
</dbReference>
<protein>
    <recommendedName>
        <fullName evidence="6">3-isopropylmalate dehydratase</fullName>
        <ecNumber evidence="6">4.2.1.33</ecNumber>
    </recommendedName>
</protein>
<comment type="similarity">
    <text evidence="4">Belongs to the LeuD family. LeuD type 1 subfamily.</text>
</comment>
<dbReference type="NCBIfam" id="TIGR00171">
    <property type="entry name" value="leuD"/>
    <property type="match status" value="1"/>
</dbReference>
<organism evidence="12 13">
    <name type="scientific">Marinicella sediminis</name>
    <dbReference type="NCBI Taxonomy" id="1792834"/>
    <lineage>
        <taxon>Bacteria</taxon>
        <taxon>Pseudomonadati</taxon>
        <taxon>Pseudomonadota</taxon>
        <taxon>Gammaproteobacteria</taxon>
        <taxon>Lysobacterales</taxon>
        <taxon>Marinicellaceae</taxon>
        <taxon>Marinicella</taxon>
    </lineage>
</organism>
<dbReference type="EC" id="4.2.1.33" evidence="6"/>
<keyword evidence="8" id="KW-0028">Amino-acid biosynthesis</keyword>
<dbReference type="InterPro" id="IPR004431">
    <property type="entry name" value="3-IsopropMal_deHydase_ssu"/>
</dbReference>
<dbReference type="InterPro" id="IPR033940">
    <property type="entry name" value="IPMI_Swivel"/>
</dbReference>
<feature type="domain" description="Aconitase A/isopropylmalate dehydratase small subunit swivel" evidence="11">
    <location>
        <begin position="9"/>
        <end position="113"/>
    </location>
</feature>
<proteinExistence type="inferred from homology"/>
<evidence type="ECO:0000256" key="5">
    <source>
        <dbReference type="ARBA" id="ARBA00011271"/>
    </source>
</evidence>
<dbReference type="InterPro" id="IPR000573">
    <property type="entry name" value="AconitaseA/IPMdHydase_ssu_swvl"/>
</dbReference>
<dbReference type="CDD" id="cd01577">
    <property type="entry name" value="IPMI_Swivel"/>
    <property type="match status" value="1"/>
</dbReference>
<accession>A0ABV7J7J0</accession>
<gene>
    <name evidence="12" type="primary">leuD</name>
    <name evidence="12" type="ORF">ACFODZ_01470</name>
</gene>
<evidence type="ECO:0000313" key="13">
    <source>
        <dbReference type="Proteomes" id="UP001595533"/>
    </source>
</evidence>
<comment type="caution">
    <text evidence="12">The sequence shown here is derived from an EMBL/GenBank/DDBJ whole genome shotgun (WGS) entry which is preliminary data.</text>
</comment>
<dbReference type="PANTHER" id="PTHR43345">
    <property type="entry name" value="3-ISOPROPYLMALATE DEHYDRATASE SMALL SUBUNIT 2-RELATED-RELATED"/>
    <property type="match status" value="1"/>
</dbReference>
<dbReference type="PANTHER" id="PTHR43345:SF5">
    <property type="entry name" value="3-ISOPROPYLMALATE DEHYDRATASE SMALL SUBUNIT"/>
    <property type="match status" value="1"/>
</dbReference>
<keyword evidence="10" id="KW-0100">Branched-chain amino acid biosynthesis</keyword>
<reference evidence="13" key="1">
    <citation type="journal article" date="2019" name="Int. J. Syst. Evol. Microbiol.">
        <title>The Global Catalogue of Microorganisms (GCM) 10K type strain sequencing project: providing services to taxonomists for standard genome sequencing and annotation.</title>
        <authorList>
            <consortium name="The Broad Institute Genomics Platform"/>
            <consortium name="The Broad Institute Genome Sequencing Center for Infectious Disease"/>
            <person name="Wu L."/>
            <person name="Ma J."/>
        </authorList>
    </citation>
    <scope>NUCLEOTIDE SEQUENCE [LARGE SCALE GENOMIC DNA]</scope>
    <source>
        <strain evidence="13">KCTC 42953</strain>
    </source>
</reference>
<comment type="subunit">
    <text evidence="5">Heterodimer of LeuC and LeuD.</text>
</comment>
<evidence type="ECO:0000256" key="8">
    <source>
        <dbReference type="ARBA" id="ARBA00022605"/>
    </source>
</evidence>
<dbReference type="InterPro" id="IPR050075">
    <property type="entry name" value="LeuD"/>
</dbReference>
<evidence type="ECO:0000256" key="6">
    <source>
        <dbReference type="ARBA" id="ARBA00011998"/>
    </source>
</evidence>
<evidence type="ECO:0000256" key="10">
    <source>
        <dbReference type="ARBA" id="ARBA00023304"/>
    </source>
</evidence>
<evidence type="ECO:0000256" key="4">
    <source>
        <dbReference type="ARBA" id="ARBA00009845"/>
    </source>
</evidence>
<evidence type="ECO:0000256" key="3">
    <source>
        <dbReference type="ARBA" id="ARBA00004729"/>
    </source>
</evidence>
<dbReference type="NCBIfam" id="NF002458">
    <property type="entry name" value="PRK01641.1"/>
    <property type="match status" value="1"/>
</dbReference>
<name>A0ABV7J7J0_9GAMM</name>
<dbReference type="RefSeq" id="WP_077409566.1">
    <property type="nucleotide sequence ID" value="NZ_JBHRTS010000001.1"/>
</dbReference>